<keyword evidence="2" id="KW-1185">Reference proteome</keyword>
<proteinExistence type="predicted"/>
<dbReference type="Proteomes" id="UP000255233">
    <property type="component" value="Unassembled WGS sequence"/>
</dbReference>
<accession>A0A379MT38</accession>
<dbReference type="EMBL" id="UGVL01000001">
    <property type="protein sequence ID" value="SUE33929.1"/>
    <property type="molecule type" value="Genomic_DNA"/>
</dbReference>
<name>A0A379MT38_9BACT</name>
<organism evidence="1 2">
    <name type="scientific">Rikenella microfusus</name>
    <dbReference type="NCBI Taxonomy" id="28139"/>
    <lineage>
        <taxon>Bacteria</taxon>
        <taxon>Pseudomonadati</taxon>
        <taxon>Bacteroidota</taxon>
        <taxon>Bacteroidia</taxon>
        <taxon>Bacteroidales</taxon>
        <taxon>Rikenellaceae</taxon>
        <taxon>Rikenella</taxon>
    </lineage>
</organism>
<sequence length="59" mass="6107">MAARPVGGVGVPKTTQRTVVIRVEAASKTVGGCAPAVSDRLPRREAAKRLPQAVAVLWG</sequence>
<protein>
    <submittedName>
        <fullName evidence="1">Uncharacterized protein</fullName>
    </submittedName>
</protein>
<reference evidence="1 2" key="1">
    <citation type="submission" date="2018-06" db="EMBL/GenBank/DDBJ databases">
        <authorList>
            <consortium name="Pathogen Informatics"/>
            <person name="Doyle S."/>
        </authorList>
    </citation>
    <scope>NUCLEOTIDE SEQUENCE [LARGE SCALE GENOMIC DNA]</scope>
    <source>
        <strain evidence="1 2">NCTC11190</strain>
    </source>
</reference>
<gene>
    <name evidence="1" type="ORF">NCTC11190_01143</name>
</gene>
<evidence type="ECO:0000313" key="1">
    <source>
        <dbReference type="EMBL" id="SUE33929.1"/>
    </source>
</evidence>
<dbReference type="AlphaFoldDB" id="A0A379MT38"/>
<evidence type="ECO:0000313" key="2">
    <source>
        <dbReference type="Proteomes" id="UP000255233"/>
    </source>
</evidence>